<organism evidence="10 11">
    <name type="scientific">Coleofasciculus chthonoplastes PCC 7420</name>
    <dbReference type="NCBI Taxonomy" id="118168"/>
    <lineage>
        <taxon>Bacteria</taxon>
        <taxon>Bacillati</taxon>
        <taxon>Cyanobacteriota</taxon>
        <taxon>Cyanophyceae</taxon>
        <taxon>Coleofasciculales</taxon>
        <taxon>Coleofasciculaceae</taxon>
        <taxon>Coleofasciculus</taxon>
    </lineage>
</organism>
<dbReference type="Pfam" id="PF02518">
    <property type="entry name" value="HATPase_c"/>
    <property type="match status" value="1"/>
</dbReference>
<dbReference type="InterPro" id="IPR011006">
    <property type="entry name" value="CheY-like_superfamily"/>
</dbReference>
<dbReference type="Proteomes" id="UP000003835">
    <property type="component" value="Unassembled WGS sequence"/>
</dbReference>
<dbReference type="InterPro" id="IPR001789">
    <property type="entry name" value="Sig_transdc_resp-reg_receiver"/>
</dbReference>
<keyword evidence="3 7" id="KW-0597">Phosphoprotein</keyword>
<dbReference type="CDD" id="cd00082">
    <property type="entry name" value="HisKA"/>
    <property type="match status" value="1"/>
</dbReference>
<keyword evidence="11" id="KW-1185">Reference proteome</keyword>
<dbReference type="Gene3D" id="1.10.287.130">
    <property type="match status" value="1"/>
</dbReference>
<dbReference type="FunFam" id="3.30.565.10:FF:000006">
    <property type="entry name" value="Sensor histidine kinase WalK"/>
    <property type="match status" value="1"/>
</dbReference>
<dbReference type="InterPro" id="IPR036890">
    <property type="entry name" value="HATPase_C_sf"/>
</dbReference>
<dbReference type="eggNOG" id="COG2205">
    <property type="taxonomic scope" value="Bacteria"/>
</dbReference>
<keyword evidence="5 10" id="KW-0418">Kinase</keyword>
<keyword evidence="6" id="KW-0902">Two-component regulatory system</keyword>
<dbReference type="Pfam" id="PF00512">
    <property type="entry name" value="HisKA"/>
    <property type="match status" value="1"/>
</dbReference>
<dbReference type="PRINTS" id="PR00344">
    <property type="entry name" value="BCTRLSENSOR"/>
</dbReference>
<dbReference type="CDD" id="cd17534">
    <property type="entry name" value="REC_DC-like"/>
    <property type="match status" value="1"/>
</dbReference>
<dbReference type="Pfam" id="PF00072">
    <property type="entry name" value="Response_reg"/>
    <property type="match status" value="1"/>
</dbReference>
<dbReference type="InterPro" id="IPR003594">
    <property type="entry name" value="HATPase_dom"/>
</dbReference>
<dbReference type="EMBL" id="DS989847">
    <property type="protein sequence ID" value="EDX76197.1"/>
    <property type="molecule type" value="Genomic_DNA"/>
</dbReference>
<evidence type="ECO:0000259" key="8">
    <source>
        <dbReference type="PROSITE" id="PS50109"/>
    </source>
</evidence>
<dbReference type="RefSeq" id="WP_006100685.1">
    <property type="nucleotide sequence ID" value="NZ_DS989847.1"/>
</dbReference>
<evidence type="ECO:0000256" key="5">
    <source>
        <dbReference type="ARBA" id="ARBA00022777"/>
    </source>
</evidence>
<sequence>MISNAKLLIVEDEEIVAFDIETTLRTLGYDVVGIATTGEEAIATATQTKPDLVLMDIRLPGKLDGVKAAEEISQRLNIPVVYLTAHADKSTLKRAKITAPFGYILKPFQEDELQTTIEIALSRHQSEERLRLALAKEKELNQLKTQFIAITSHEFRTPLTTISSSNDLLERYCRDTMDAKKEKHLRQIKLSVNQMIQLLDDVLLIGRAESGKVELQLIPIDLVKFCHNLVEEIQTNAGDKYQIIFTHQGEFTETCLDINLLRPILSNLLANAVKYSPQGGVVTFHLFSNDTTITFQIKDSGIGIPPEAQKYLFESFHRASNVGKIKGTGLGLSIVKRCVDIHGGEISVDSEVNVGTTFTVKLPLT</sequence>
<evidence type="ECO:0000256" key="2">
    <source>
        <dbReference type="ARBA" id="ARBA00012438"/>
    </source>
</evidence>
<dbReference type="SMART" id="SM00448">
    <property type="entry name" value="REC"/>
    <property type="match status" value="1"/>
</dbReference>
<dbReference type="PANTHER" id="PTHR43711">
    <property type="entry name" value="TWO-COMPONENT HISTIDINE KINASE"/>
    <property type="match status" value="1"/>
</dbReference>
<dbReference type="CDD" id="cd00075">
    <property type="entry name" value="HATPase"/>
    <property type="match status" value="1"/>
</dbReference>
<dbReference type="STRING" id="118168.MC7420_5631"/>
<dbReference type="HOGENOM" id="CLU_000445_114_72_3"/>
<dbReference type="InterPro" id="IPR004358">
    <property type="entry name" value="Sig_transdc_His_kin-like_C"/>
</dbReference>
<dbReference type="InterPro" id="IPR050736">
    <property type="entry name" value="Sensor_HK_Regulatory"/>
</dbReference>
<name>B4VQ39_9CYAN</name>
<dbReference type="PROSITE" id="PS50110">
    <property type="entry name" value="RESPONSE_REGULATORY"/>
    <property type="match status" value="1"/>
</dbReference>
<dbReference type="SMART" id="SM00388">
    <property type="entry name" value="HisKA"/>
    <property type="match status" value="1"/>
</dbReference>
<feature type="modified residue" description="4-aspartylphosphate" evidence="7">
    <location>
        <position position="56"/>
    </location>
</feature>
<evidence type="ECO:0000256" key="6">
    <source>
        <dbReference type="ARBA" id="ARBA00023012"/>
    </source>
</evidence>
<dbReference type="InterPro" id="IPR003661">
    <property type="entry name" value="HisK_dim/P_dom"/>
</dbReference>
<evidence type="ECO:0000313" key="11">
    <source>
        <dbReference type="Proteomes" id="UP000003835"/>
    </source>
</evidence>
<evidence type="ECO:0000259" key="9">
    <source>
        <dbReference type="PROSITE" id="PS50110"/>
    </source>
</evidence>
<keyword evidence="4" id="KW-0808">Transferase</keyword>
<dbReference type="GO" id="GO:0000155">
    <property type="term" value="F:phosphorelay sensor kinase activity"/>
    <property type="evidence" value="ECO:0007669"/>
    <property type="project" value="InterPro"/>
</dbReference>
<evidence type="ECO:0000256" key="1">
    <source>
        <dbReference type="ARBA" id="ARBA00000085"/>
    </source>
</evidence>
<dbReference type="InterPro" id="IPR005467">
    <property type="entry name" value="His_kinase_dom"/>
</dbReference>
<evidence type="ECO:0000313" key="10">
    <source>
        <dbReference type="EMBL" id="EDX76197.1"/>
    </source>
</evidence>
<dbReference type="SUPFAM" id="SSF47384">
    <property type="entry name" value="Homodimeric domain of signal transducing histidine kinase"/>
    <property type="match status" value="1"/>
</dbReference>
<accession>B4VQ39</accession>
<dbReference type="AlphaFoldDB" id="B4VQ39"/>
<dbReference type="Gene3D" id="3.30.565.10">
    <property type="entry name" value="Histidine kinase-like ATPase, C-terminal domain"/>
    <property type="match status" value="1"/>
</dbReference>
<dbReference type="SMART" id="SM00387">
    <property type="entry name" value="HATPase_c"/>
    <property type="match status" value="1"/>
</dbReference>
<evidence type="ECO:0000256" key="7">
    <source>
        <dbReference type="PROSITE-ProRule" id="PRU00169"/>
    </source>
</evidence>
<comment type="catalytic activity">
    <reaction evidence="1">
        <text>ATP + protein L-histidine = ADP + protein N-phospho-L-histidine.</text>
        <dbReference type="EC" id="2.7.13.3"/>
    </reaction>
</comment>
<dbReference type="PROSITE" id="PS50109">
    <property type="entry name" value="HIS_KIN"/>
    <property type="match status" value="1"/>
</dbReference>
<dbReference type="InterPro" id="IPR036097">
    <property type="entry name" value="HisK_dim/P_sf"/>
</dbReference>
<dbReference type="SUPFAM" id="SSF52172">
    <property type="entry name" value="CheY-like"/>
    <property type="match status" value="1"/>
</dbReference>
<dbReference type="EC" id="2.7.13.3" evidence="2"/>
<feature type="domain" description="Histidine kinase" evidence="8">
    <location>
        <begin position="150"/>
        <end position="365"/>
    </location>
</feature>
<dbReference type="Gene3D" id="3.40.50.2300">
    <property type="match status" value="1"/>
</dbReference>
<feature type="domain" description="Response regulatory" evidence="9">
    <location>
        <begin position="6"/>
        <end position="121"/>
    </location>
</feature>
<dbReference type="PANTHER" id="PTHR43711:SF26">
    <property type="entry name" value="SENSOR HISTIDINE KINASE RCSC"/>
    <property type="match status" value="1"/>
</dbReference>
<proteinExistence type="predicted"/>
<protein>
    <recommendedName>
        <fullName evidence="2">histidine kinase</fullName>
        <ecNumber evidence="2">2.7.13.3</ecNumber>
    </recommendedName>
</protein>
<evidence type="ECO:0000256" key="3">
    <source>
        <dbReference type="ARBA" id="ARBA00022553"/>
    </source>
</evidence>
<reference evidence="10 11" key="1">
    <citation type="submission" date="2008-07" db="EMBL/GenBank/DDBJ databases">
        <authorList>
            <person name="Tandeau de Marsac N."/>
            <person name="Ferriera S."/>
            <person name="Johnson J."/>
            <person name="Kravitz S."/>
            <person name="Beeson K."/>
            <person name="Sutton G."/>
            <person name="Rogers Y.-H."/>
            <person name="Friedman R."/>
            <person name="Frazier M."/>
            <person name="Venter J.C."/>
        </authorList>
    </citation>
    <scope>NUCLEOTIDE SEQUENCE [LARGE SCALE GENOMIC DNA]</scope>
    <source>
        <strain evidence="10 11">PCC 7420</strain>
    </source>
</reference>
<evidence type="ECO:0000256" key="4">
    <source>
        <dbReference type="ARBA" id="ARBA00022679"/>
    </source>
</evidence>
<gene>
    <name evidence="10" type="ORF">MC7420_5631</name>
</gene>
<dbReference type="SUPFAM" id="SSF55874">
    <property type="entry name" value="ATPase domain of HSP90 chaperone/DNA topoisomerase II/histidine kinase"/>
    <property type="match status" value="1"/>
</dbReference>